<evidence type="ECO:0000256" key="1">
    <source>
        <dbReference type="SAM" id="MobiDB-lite"/>
    </source>
</evidence>
<proteinExistence type="predicted"/>
<gene>
    <name evidence="2" type="ORF">FSC37_06570</name>
</gene>
<dbReference type="Proteomes" id="UP000321832">
    <property type="component" value="Unassembled WGS sequence"/>
</dbReference>
<feature type="region of interest" description="Disordered" evidence="1">
    <location>
        <begin position="204"/>
        <end position="238"/>
    </location>
</feature>
<dbReference type="Pfam" id="PF12007">
    <property type="entry name" value="DUF3501"/>
    <property type="match status" value="1"/>
</dbReference>
<organism evidence="2 3">
    <name type="scientific">Piscinibacter aquaticus</name>
    <dbReference type="NCBI Taxonomy" id="392597"/>
    <lineage>
        <taxon>Bacteria</taxon>
        <taxon>Pseudomonadati</taxon>
        <taxon>Pseudomonadota</taxon>
        <taxon>Betaproteobacteria</taxon>
        <taxon>Burkholderiales</taxon>
        <taxon>Sphaerotilaceae</taxon>
        <taxon>Piscinibacter</taxon>
    </lineage>
</organism>
<reference evidence="2 3" key="1">
    <citation type="submission" date="2019-08" db="EMBL/GenBank/DDBJ databases">
        <authorList>
            <person name="Khan S.A."/>
            <person name="Jeon C.O."/>
            <person name="Jeong S.E."/>
        </authorList>
    </citation>
    <scope>NUCLEOTIDE SEQUENCE [LARGE SCALE GENOMIC DNA]</scope>
    <source>
        <strain evidence="3">IMCC1728</strain>
    </source>
</reference>
<feature type="compositionally biased region" description="Basic residues" evidence="1">
    <location>
        <begin position="226"/>
        <end position="238"/>
    </location>
</feature>
<keyword evidence="3" id="KW-1185">Reference proteome</keyword>
<accession>A0A5C6U348</accession>
<dbReference type="EMBL" id="VOPW01000001">
    <property type="protein sequence ID" value="TXC67472.1"/>
    <property type="molecule type" value="Genomic_DNA"/>
</dbReference>
<dbReference type="AlphaFoldDB" id="A0A5C6U348"/>
<feature type="compositionally biased region" description="Basic residues" evidence="1">
    <location>
        <begin position="204"/>
        <end position="217"/>
    </location>
</feature>
<name>A0A5C6U348_9BURK</name>
<dbReference type="InterPro" id="IPR021890">
    <property type="entry name" value="DUF3501"/>
</dbReference>
<sequence length="238" mass="27221">METSMTITRDSLLTLEAYSKIRKTSKPEVIAHRRLRTVHLGEHVSVQFEDEKTIRRQIQEMLHIEKIFDEEGIQSEIDAYAPLVPDGSNWKATMLIEYPDPHERKRELARLIGIEDRMFVEVEGHARIYAIADEDLDRENEQKTSSVHFLRFEFPPAAREAVRAGASVKLGCDHTNYPAHVVIAPDTLACGRRSEVAGDVRPLRRRPAARQASHRRCTAAAPSRSARSRPAARRRRVR</sequence>
<evidence type="ECO:0000313" key="2">
    <source>
        <dbReference type="EMBL" id="TXC67472.1"/>
    </source>
</evidence>
<comment type="caution">
    <text evidence="2">The sequence shown here is derived from an EMBL/GenBank/DDBJ whole genome shotgun (WGS) entry which is preliminary data.</text>
</comment>
<protein>
    <submittedName>
        <fullName evidence="2">DUF3501 family protein</fullName>
    </submittedName>
</protein>
<evidence type="ECO:0000313" key="3">
    <source>
        <dbReference type="Proteomes" id="UP000321832"/>
    </source>
</evidence>